<keyword evidence="2" id="KW-1185">Reference proteome</keyword>
<organism evidence="1 2">
    <name type="scientific">Alligator mississippiensis</name>
    <name type="common">American alligator</name>
    <dbReference type="NCBI Taxonomy" id="8496"/>
    <lineage>
        <taxon>Eukaryota</taxon>
        <taxon>Metazoa</taxon>
        <taxon>Chordata</taxon>
        <taxon>Craniata</taxon>
        <taxon>Vertebrata</taxon>
        <taxon>Euteleostomi</taxon>
        <taxon>Archelosauria</taxon>
        <taxon>Archosauria</taxon>
        <taxon>Crocodylia</taxon>
        <taxon>Alligatoridae</taxon>
        <taxon>Alligatorinae</taxon>
        <taxon>Alligator</taxon>
    </lineage>
</organism>
<name>A0A151MV85_ALLMI</name>
<dbReference type="EMBL" id="AKHW03004924">
    <property type="protein sequence ID" value="KYO28394.1"/>
    <property type="molecule type" value="Genomic_DNA"/>
</dbReference>
<dbReference type="Proteomes" id="UP000050525">
    <property type="component" value="Unassembled WGS sequence"/>
</dbReference>
<accession>A0A151MV85</accession>
<gene>
    <name evidence="1" type="ORF">Y1Q_0015990</name>
</gene>
<evidence type="ECO:0000313" key="1">
    <source>
        <dbReference type="EMBL" id="KYO28394.1"/>
    </source>
</evidence>
<sequence>MQPDSLAQKRWKMHRKRLSKRLPAAVTQPPISLQGQLTLDMAQVVPRPHTGFFFKEQFLLYVALQKQADLHLGTAAGRPNLIGT</sequence>
<evidence type="ECO:0000313" key="2">
    <source>
        <dbReference type="Proteomes" id="UP000050525"/>
    </source>
</evidence>
<reference evidence="1 2" key="1">
    <citation type="journal article" date="2012" name="Genome Biol.">
        <title>Sequencing three crocodilian genomes to illuminate the evolution of archosaurs and amniotes.</title>
        <authorList>
            <person name="St John J.A."/>
            <person name="Braun E.L."/>
            <person name="Isberg S.R."/>
            <person name="Miles L.G."/>
            <person name="Chong A.Y."/>
            <person name="Gongora J."/>
            <person name="Dalzell P."/>
            <person name="Moran C."/>
            <person name="Bed'hom B."/>
            <person name="Abzhanov A."/>
            <person name="Burgess S.C."/>
            <person name="Cooksey A.M."/>
            <person name="Castoe T.A."/>
            <person name="Crawford N.G."/>
            <person name="Densmore L.D."/>
            <person name="Drew J.C."/>
            <person name="Edwards S.V."/>
            <person name="Faircloth B.C."/>
            <person name="Fujita M.K."/>
            <person name="Greenwold M.J."/>
            <person name="Hoffmann F.G."/>
            <person name="Howard J.M."/>
            <person name="Iguchi T."/>
            <person name="Janes D.E."/>
            <person name="Khan S.Y."/>
            <person name="Kohno S."/>
            <person name="de Koning A.J."/>
            <person name="Lance S.L."/>
            <person name="McCarthy F.M."/>
            <person name="McCormack J.E."/>
            <person name="Merchant M.E."/>
            <person name="Peterson D.G."/>
            <person name="Pollock D.D."/>
            <person name="Pourmand N."/>
            <person name="Raney B.J."/>
            <person name="Roessler K.A."/>
            <person name="Sanford J.R."/>
            <person name="Sawyer R.H."/>
            <person name="Schmidt C.J."/>
            <person name="Triplett E.W."/>
            <person name="Tuberville T.D."/>
            <person name="Venegas-Anaya M."/>
            <person name="Howard J.T."/>
            <person name="Jarvis E.D."/>
            <person name="Guillette L.J.Jr."/>
            <person name="Glenn T.C."/>
            <person name="Green R.E."/>
            <person name="Ray D.A."/>
        </authorList>
    </citation>
    <scope>NUCLEOTIDE SEQUENCE [LARGE SCALE GENOMIC DNA]</scope>
    <source>
        <strain evidence="1">KSC_2009_1</strain>
    </source>
</reference>
<protein>
    <submittedName>
        <fullName evidence="1">Uncharacterized protein</fullName>
    </submittedName>
</protein>
<dbReference type="AlphaFoldDB" id="A0A151MV85"/>
<proteinExistence type="predicted"/>
<comment type="caution">
    <text evidence="1">The sequence shown here is derived from an EMBL/GenBank/DDBJ whole genome shotgun (WGS) entry which is preliminary data.</text>
</comment>